<organism evidence="1 2">
    <name type="scientific">Eumeta variegata</name>
    <name type="common">Bagworm moth</name>
    <name type="synonym">Eumeta japonica</name>
    <dbReference type="NCBI Taxonomy" id="151549"/>
    <lineage>
        <taxon>Eukaryota</taxon>
        <taxon>Metazoa</taxon>
        <taxon>Ecdysozoa</taxon>
        <taxon>Arthropoda</taxon>
        <taxon>Hexapoda</taxon>
        <taxon>Insecta</taxon>
        <taxon>Pterygota</taxon>
        <taxon>Neoptera</taxon>
        <taxon>Endopterygota</taxon>
        <taxon>Lepidoptera</taxon>
        <taxon>Glossata</taxon>
        <taxon>Ditrysia</taxon>
        <taxon>Tineoidea</taxon>
        <taxon>Psychidae</taxon>
        <taxon>Oiketicinae</taxon>
        <taxon>Eumeta</taxon>
    </lineage>
</organism>
<dbReference type="Proteomes" id="UP000299102">
    <property type="component" value="Unassembled WGS sequence"/>
</dbReference>
<protein>
    <submittedName>
        <fullName evidence="1">Uncharacterized protein</fullName>
    </submittedName>
</protein>
<accession>A0A4C1VZR1</accession>
<dbReference type="EMBL" id="BGZK01000433">
    <property type="protein sequence ID" value="GBP43315.1"/>
    <property type="molecule type" value="Genomic_DNA"/>
</dbReference>
<keyword evidence="2" id="KW-1185">Reference proteome</keyword>
<sequence length="219" mass="24242">MSNNLSGARHRIFSLLSVMVKVFRSRRNMCAEMVKICQIISTKVVTDYQLLLLLLCSQSWVWRNKNESRIDALEMRSLRSMRASTALKFNSRRAPRPPRAPALTLMTTLTTSAFVIVVTSANYGQANGQANAIARRTPDTCVWNVAHTTCVIRQDTRSGNTKIKLPGGVSAYALAHARHTILLRHLQQILTSPGGGRGRGVIHILNTSSPSGYKNLRAT</sequence>
<evidence type="ECO:0000313" key="2">
    <source>
        <dbReference type="Proteomes" id="UP000299102"/>
    </source>
</evidence>
<comment type="caution">
    <text evidence="1">The sequence shown here is derived from an EMBL/GenBank/DDBJ whole genome shotgun (WGS) entry which is preliminary data.</text>
</comment>
<dbReference type="AlphaFoldDB" id="A0A4C1VZR1"/>
<gene>
    <name evidence="1" type="ORF">EVAR_31199_1</name>
</gene>
<name>A0A4C1VZR1_EUMVA</name>
<evidence type="ECO:0000313" key="1">
    <source>
        <dbReference type="EMBL" id="GBP43315.1"/>
    </source>
</evidence>
<reference evidence="1 2" key="1">
    <citation type="journal article" date="2019" name="Commun. Biol.">
        <title>The bagworm genome reveals a unique fibroin gene that provides high tensile strength.</title>
        <authorList>
            <person name="Kono N."/>
            <person name="Nakamura H."/>
            <person name="Ohtoshi R."/>
            <person name="Tomita M."/>
            <person name="Numata K."/>
            <person name="Arakawa K."/>
        </authorList>
    </citation>
    <scope>NUCLEOTIDE SEQUENCE [LARGE SCALE GENOMIC DNA]</scope>
</reference>
<proteinExistence type="predicted"/>